<feature type="region of interest" description="Disordered" evidence="1">
    <location>
        <begin position="1"/>
        <end position="21"/>
    </location>
</feature>
<proteinExistence type="predicted"/>
<feature type="compositionally biased region" description="Low complexity" evidence="1">
    <location>
        <begin position="73"/>
        <end position="87"/>
    </location>
</feature>
<comment type="caution">
    <text evidence="2">The sequence shown here is derived from an EMBL/GenBank/DDBJ whole genome shotgun (WGS) entry which is preliminary data.</text>
</comment>
<name>A0A4U0UHX0_9PEZI</name>
<sequence length="667" mass="72629">MAAATSTPPQQPPAGLSRWIPSLPTINLNSLNPFANAEEEKRQSSEQTRQKDDASRLSPVKNRTLLSTFTLGSIQSSSSRDTSPTRSNAEGSIMFAEPDRSEDGDSLEHSVLDSGRRSSRLRSNKPKTCYSVCHAPNASRARNMHRRPRSLLQLHRLSPNARPVPAFEVISQANFNVRLTKDITRVFRAKHGLCPNDFVVLRAETYTTADEAETGQEAQDIIGLICNRRKDNNKDEPSSSHPMEKAKAKICMASGAEWEACSLPTGGYEFFTTDSHGLGLKVRWVPKKEKDGSKATTKDGCQRFNFSTISANSRRHPVIAVLSNKEMEVYDAYRVPDINVTPTPTPRRTSNSALTDAMEDEGASLQDQRETDDALREVITMTVIWVTFKEGWSPTFKAVYSKDKDAVTGAGSRAVSIVSVPNSPSKSALGLTTPPASPLKANLEKRNSIKSVGSDVLRRSSLLGRKGNRSSHASVPEEDLREAGLGRSESVKKAGRARGDSTSTVLVHRAASNRRRNNTNSQATWRPDLLQAQQHPLNETSRENSLAMLPVQQAQRKEAWESPDATTAPVGQIRDDVARPLIPNVVETPDTAAGTSIPVPVPVSSTPVVQPTLRPSTPVPPEKRVSDATTVTGSSIPERSAKMAKGGKSGKRKGGWRRLLCGGGNDI</sequence>
<dbReference type="EMBL" id="NAJP01000078">
    <property type="protein sequence ID" value="TKA34612.1"/>
    <property type="molecule type" value="Genomic_DNA"/>
</dbReference>
<organism evidence="2 3">
    <name type="scientific">Friedmanniomyces endolithicus</name>
    <dbReference type="NCBI Taxonomy" id="329885"/>
    <lineage>
        <taxon>Eukaryota</taxon>
        <taxon>Fungi</taxon>
        <taxon>Dikarya</taxon>
        <taxon>Ascomycota</taxon>
        <taxon>Pezizomycotina</taxon>
        <taxon>Dothideomycetes</taxon>
        <taxon>Dothideomycetidae</taxon>
        <taxon>Mycosphaerellales</taxon>
        <taxon>Teratosphaeriaceae</taxon>
        <taxon>Friedmanniomyces</taxon>
    </lineage>
</organism>
<feature type="compositionally biased region" description="Polar residues" evidence="1">
    <location>
        <begin position="627"/>
        <end position="637"/>
    </location>
</feature>
<evidence type="ECO:0000313" key="3">
    <source>
        <dbReference type="Proteomes" id="UP000310066"/>
    </source>
</evidence>
<reference evidence="2 3" key="1">
    <citation type="submission" date="2017-03" db="EMBL/GenBank/DDBJ databases">
        <title>Genomes of endolithic fungi from Antarctica.</title>
        <authorList>
            <person name="Coleine C."/>
            <person name="Masonjones S."/>
            <person name="Stajich J.E."/>
        </authorList>
    </citation>
    <scope>NUCLEOTIDE SEQUENCE [LARGE SCALE GENOMIC DNA]</scope>
    <source>
        <strain evidence="2 3">CCFEE 5311</strain>
    </source>
</reference>
<feature type="compositionally biased region" description="Basic and acidic residues" evidence="1">
    <location>
        <begin position="38"/>
        <end position="55"/>
    </location>
</feature>
<feature type="compositionally biased region" description="Basic and acidic residues" evidence="1">
    <location>
        <begin position="97"/>
        <end position="116"/>
    </location>
</feature>
<feature type="region of interest" description="Disordered" evidence="1">
    <location>
        <begin position="460"/>
        <end position="529"/>
    </location>
</feature>
<evidence type="ECO:0000313" key="2">
    <source>
        <dbReference type="EMBL" id="TKA34612.1"/>
    </source>
</evidence>
<evidence type="ECO:0000256" key="1">
    <source>
        <dbReference type="SAM" id="MobiDB-lite"/>
    </source>
</evidence>
<feature type="compositionally biased region" description="Basic and acidic residues" evidence="1">
    <location>
        <begin position="481"/>
        <end position="492"/>
    </location>
</feature>
<dbReference type="AlphaFoldDB" id="A0A4U0UHX0"/>
<dbReference type="OrthoDB" id="5404323at2759"/>
<protein>
    <submittedName>
        <fullName evidence="2">Uncharacterized protein</fullName>
    </submittedName>
</protein>
<dbReference type="Proteomes" id="UP000310066">
    <property type="component" value="Unassembled WGS sequence"/>
</dbReference>
<accession>A0A4U0UHX0</accession>
<feature type="region of interest" description="Disordered" evidence="1">
    <location>
        <begin position="606"/>
        <end position="667"/>
    </location>
</feature>
<dbReference type="STRING" id="329885.A0A4U0UHX0"/>
<gene>
    <name evidence="2" type="ORF">B0A54_13756</name>
</gene>
<feature type="region of interest" description="Disordered" evidence="1">
    <location>
        <begin position="36"/>
        <end position="123"/>
    </location>
</feature>